<keyword evidence="1" id="KW-0812">Transmembrane</keyword>
<dbReference type="Gene3D" id="3.20.20.140">
    <property type="entry name" value="Metal-dependent hydrolases"/>
    <property type="match status" value="1"/>
</dbReference>
<dbReference type="EMBL" id="CP033614">
    <property type="protein sequence ID" value="AYV54908.1"/>
    <property type="molecule type" value="Genomic_DNA"/>
</dbReference>
<keyword evidence="1" id="KW-1133">Transmembrane helix</keyword>
<evidence type="ECO:0000259" key="2">
    <source>
        <dbReference type="Pfam" id="PF01979"/>
    </source>
</evidence>
<dbReference type="InterPro" id="IPR006680">
    <property type="entry name" value="Amidohydro-rel"/>
</dbReference>
<dbReference type="InterPro" id="IPR032466">
    <property type="entry name" value="Metal_Hydrolase"/>
</dbReference>
<gene>
    <name evidence="3" type="ORF">EFP84_04860</name>
</gene>
<keyword evidence="1" id="KW-0472">Membrane</keyword>
<dbReference type="SUPFAM" id="SSF51556">
    <property type="entry name" value="Metallo-dependent hydrolases"/>
    <property type="match status" value="1"/>
</dbReference>
<dbReference type="GO" id="GO:0016787">
    <property type="term" value="F:hydrolase activity"/>
    <property type="evidence" value="ECO:0007669"/>
    <property type="project" value="InterPro"/>
</dbReference>
<name>A0AAD0XPL4_9LEPT</name>
<dbReference type="AlphaFoldDB" id="A0AAD0XPL4"/>
<evidence type="ECO:0000313" key="3">
    <source>
        <dbReference type="EMBL" id="AYV54908.1"/>
    </source>
</evidence>
<protein>
    <recommendedName>
        <fullName evidence="2">Amidohydrolase-related domain-containing protein</fullName>
    </recommendedName>
</protein>
<dbReference type="Proteomes" id="UP000276407">
    <property type="component" value="Chromosome 1"/>
</dbReference>
<dbReference type="PANTHER" id="PTHR43135">
    <property type="entry name" value="ALPHA-D-RIBOSE 1-METHYLPHOSPHONATE 5-TRIPHOSPHATE DIPHOSPHATASE"/>
    <property type="match status" value="1"/>
</dbReference>
<dbReference type="PANTHER" id="PTHR43135:SF3">
    <property type="entry name" value="ALPHA-D-RIBOSE 1-METHYLPHOSPHONATE 5-TRIPHOSPHATE DIPHOSPHATASE"/>
    <property type="match status" value="1"/>
</dbReference>
<evidence type="ECO:0000313" key="4">
    <source>
        <dbReference type="Proteomes" id="UP000276407"/>
    </source>
</evidence>
<proteinExistence type="predicted"/>
<dbReference type="KEGG" id="lkm:EFP84_04860"/>
<dbReference type="InterPro" id="IPR051781">
    <property type="entry name" value="Metallo-dep_Hydrolase"/>
</dbReference>
<feature type="domain" description="Amidohydrolase-related" evidence="2">
    <location>
        <begin position="98"/>
        <end position="459"/>
    </location>
</feature>
<evidence type="ECO:0000256" key="1">
    <source>
        <dbReference type="SAM" id="Phobius"/>
    </source>
</evidence>
<sequence length="502" mass="56640">MRHPHFLKETVLKRVVLHLILYLTLFFVFLSAWIFFFSFKLPSPSVKPEETFFLEGVRLFDPGKNSFSNLDLRFQNAKIESVNASSSGSPNSEFANMIVTPGLTDMHAHLPPNNLLDLIPYFSLLYLSHGVTTLRIAGDIDGTSVPYAKNGISKDDFFGPRIFSCDAFVTTGPPRWKNSIVVNSPEEAAQAVLTLKSKGADCIKSYENLTVPMIRAVVEAANKENLTVLGHVPFGLTYEQAAIPDVQHFHGIPRPEWILKNNVVNRVSDWDRVDDKLLNDIVDFSVKNGIANTPTLVASERLLLYRDYESAVLQPSVLLMPRFFREVVWNPSSGIPAYRNLDSSYLTESVEKSLFKKLKLLLKLFQAGATLRIGTDAQQPFVIPGDGVQREMILFHQAGIPSEAVWKIATIDANENLKNENSFQIEKGISPDLLVFRKDPVKNLENLSSLYAVIVRGKLYRKKDLDLLAQAHRNRFNDPIYETISMFLGRIALEKQTKDFKH</sequence>
<organism evidence="3 4">
    <name type="scientific">Leptospira kmetyi</name>
    <dbReference type="NCBI Taxonomy" id="408139"/>
    <lineage>
        <taxon>Bacteria</taxon>
        <taxon>Pseudomonadati</taxon>
        <taxon>Spirochaetota</taxon>
        <taxon>Spirochaetia</taxon>
        <taxon>Leptospirales</taxon>
        <taxon>Leptospiraceae</taxon>
        <taxon>Leptospira</taxon>
    </lineage>
</organism>
<feature type="transmembrane region" description="Helical" evidence="1">
    <location>
        <begin position="20"/>
        <end position="39"/>
    </location>
</feature>
<dbReference type="Pfam" id="PF01979">
    <property type="entry name" value="Amidohydro_1"/>
    <property type="match status" value="1"/>
</dbReference>
<reference evidence="3 4" key="1">
    <citation type="submission" date="2018-11" db="EMBL/GenBank/DDBJ databases">
        <title>Complete genome sequence of Leptospira kmetyi isolate LS 001/16 from soil sample associated with a leptospirosis patient in Kelantan.</title>
        <authorList>
            <person name="Muhammad Yusoff F."/>
            <person name="Muhammad Yusoff S."/>
            <person name="Ahmad M.N."/>
            <person name="Yusof N.Y."/>
            <person name="Aziah I."/>
        </authorList>
    </citation>
    <scope>NUCLEOTIDE SEQUENCE [LARGE SCALE GENOMIC DNA]</scope>
    <source>
        <strain evidence="3 4">LS 001/16</strain>
    </source>
</reference>
<accession>A0AAD0XPL4</accession>